<dbReference type="Gene3D" id="3.10.10.10">
    <property type="entry name" value="HIV Type 1 Reverse Transcriptase, subunit A, domain 1"/>
    <property type="match status" value="1"/>
</dbReference>
<feature type="region of interest" description="Disordered" evidence="6">
    <location>
        <begin position="1013"/>
        <end position="1043"/>
    </location>
</feature>
<evidence type="ECO:0000256" key="2">
    <source>
        <dbReference type="ARBA" id="ARBA00010945"/>
    </source>
</evidence>
<dbReference type="CDD" id="cd01701">
    <property type="entry name" value="PolY_Rev1"/>
    <property type="match status" value="1"/>
</dbReference>
<dbReference type="SUPFAM" id="SSF100879">
    <property type="entry name" value="Lesion bypass DNA polymerase (Y-family), little finger domain"/>
    <property type="match status" value="1"/>
</dbReference>
<dbReference type="SUPFAM" id="SSF56672">
    <property type="entry name" value="DNA/RNA polymerases"/>
    <property type="match status" value="2"/>
</dbReference>
<dbReference type="PROSITE" id="PS50173">
    <property type="entry name" value="UMUC"/>
    <property type="match status" value="1"/>
</dbReference>
<dbReference type="EMBL" id="CAUEEQ010044855">
    <property type="protein sequence ID" value="CAJ0958158.1"/>
    <property type="molecule type" value="Genomic_DNA"/>
</dbReference>
<comment type="caution">
    <text evidence="9">The sequence shown here is derived from an EMBL/GenBank/DDBJ whole genome shotgun (WGS) entry which is preliminary data.</text>
</comment>
<keyword evidence="5" id="KW-0808">Transferase</keyword>
<protein>
    <recommendedName>
        <fullName evidence="3">ribonuclease H</fullName>
        <ecNumber evidence="3">3.1.26.4</ecNumber>
    </recommendedName>
</protein>
<dbReference type="CDD" id="cd03714">
    <property type="entry name" value="RT_DIRS1"/>
    <property type="match status" value="1"/>
</dbReference>
<dbReference type="PROSITE" id="PS50878">
    <property type="entry name" value="RT_POL"/>
    <property type="match status" value="1"/>
</dbReference>
<dbReference type="Gene3D" id="3.30.1490.100">
    <property type="entry name" value="DNA polymerase, Y-family, little finger domain"/>
    <property type="match status" value="1"/>
</dbReference>
<evidence type="ECO:0000256" key="1">
    <source>
        <dbReference type="ARBA" id="ARBA00010879"/>
    </source>
</evidence>
<evidence type="ECO:0000256" key="3">
    <source>
        <dbReference type="ARBA" id="ARBA00012180"/>
    </source>
</evidence>
<dbReference type="CDD" id="cd19318">
    <property type="entry name" value="Rev1_UBM2"/>
    <property type="match status" value="2"/>
</dbReference>
<dbReference type="Gene3D" id="1.20.58.1280">
    <property type="entry name" value="DNA repair protein Rev1, C-terminal domain"/>
    <property type="match status" value="1"/>
</dbReference>
<feature type="compositionally biased region" description="Basic and acidic residues" evidence="6">
    <location>
        <begin position="537"/>
        <end position="553"/>
    </location>
</feature>
<feature type="region of interest" description="Disordered" evidence="6">
    <location>
        <begin position="537"/>
        <end position="567"/>
    </location>
</feature>
<gene>
    <name evidence="9" type="ORF">RIMI_LOCUS16212163</name>
</gene>
<evidence type="ECO:0000256" key="4">
    <source>
        <dbReference type="ARBA" id="ARBA00022634"/>
    </source>
</evidence>
<dbReference type="InterPro" id="IPR000477">
    <property type="entry name" value="RT_dom"/>
</dbReference>
<dbReference type="PANTHER" id="PTHR45990:SF1">
    <property type="entry name" value="DNA REPAIR PROTEIN REV1"/>
    <property type="match status" value="1"/>
</dbReference>
<dbReference type="InterPro" id="IPR047346">
    <property type="entry name" value="Rev1_UBM1/2"/>
</dbReference>
<reference evidence="9" key="1">
    <citation type="submission" date="2023-07" db="EMBL/GenBank/DDBJ databases">
        <authorList>
            <person name="Stuckert A."/>
        </authorList>
    </citation>
    <scope>NUCLEOTIDE SEQUENCE</scope>
</reference>
<dbReference type="InterPro" id="IPR036775">
    <property type="entry name" value="DNA_pol_Y-fam_lit_finger_sf"/>
</dbReference>
<evidence type="ECO:0000313" key="9">
    <source>
        <dbReference type="EMBL" id="CAJ0958158.1"/>
    </source>
</evidence>
<comment type="similarity">
    <text evidence="1">Belongs to the beta type-B retroviral polymerase family. HERV class-II K(HML-2) pol subfamily.</text>
</comment>
<feature type="domain" description="UmuC" evidence="7">
    <location>
        <begin position="135"/>
        <end position="302"/>
    </location>
</feature>
<dbReference type="Pfam" id="PF11799">
    <property type="entry name" value="IMS_C"/>
    <property type="match status" value="1"/>
</dbReference>
<dbReference type="EC" id="3.1.26.4" evidence="3"/>
<comment type="similarity">
    <text evidence="2">Belongs to the DNA polymerase type-Y family.</text>
</comment>
<evidence type="ECO:0000256" key="5">
    <source>
        <dbReference type="ARBA" id="ARBA00022679"/>
    </source>
</evidence>
<evidence type="ECO:0000259" key="7">
    <source>
        <dbReference type="PROSITE" id="PS50173"/>
    </source>
</evidence>
<dbReference type="Pfam" id="PF14377">
    <property type="entry name" value="UBM"/>
    <property type="match status" value="2"/>
</dbReference>
<feature type="compositionally biased region" description="Polar residues" evidence="6">
    <location>
        <begin position="78"/>
        <end position="87"/>
    </location>
</feature>
<feature type="compositionally biased region" description="Polar residues" evidence="6">
    <location>
        <begin position="851"/>
        <end position="861"/>
    </location>
</feature>
<dbReference type="Pfam" id="PF00078">
    <property type="entry name" value="RVT_1"/>
    <property type="match status" value="1"/>
</dbReference>
<dbReference type="InterPro" id="IPR043128">
    <property type="entry name" value="Rev_trsase/Diguanyl_cyclase"/>
</dbReference>
<feature type="compositionally biased region" description="Basic residues" evidence="6">
    <location>
        <begin position="1018"/>
        <end position="1042"/>
    </location>
</feature>
<sequence length="1199" mass="133497">MSADIVGTAPAQEGQASAQCHGENEADIVGTAQHRSEYRHRAKEPLGRSVRSPWGMSADIVGTAPAQEGQARGKPVAVTSNRGSGKISSREGANPQLEFQYYQKKFMRDKTDETSLDNPNSAQENGHNVDFSLWDHPDLAKKNGLDIDISQLSLAEIASCSYEARQAGVKNGMMFGKAKQLCPDLQVVTYDFEAYKEVAMTLYKTLASYTHDIEAVSCDEALVDITEVLIETKLNPDEVASAIRAEIKEKTLCAASVGMSSNILLARMATRKAKPDGQYHLKPEDVDDFIRGQQVSTLPGVGRSMEYKLSSLYVKTCGDLQNLSMSKLQKEFGPKTGQMLYRFCRGLDDRPIRKEKERKSVSAEINYGIRFTKYQQHSKEHLWGHKESESKQQPLMILSINAKTATSEAEAFLMNLSEEIQRRLESVKMKGKKLTLKIMVRKVGAPIEPAKFGGHGICDNIARSVTLDQATDNASVIGRETLKMFQSMKLNVADMRGVGLQMHQLVHTHVSNGSSLLSSSRLLPGGSRSLIDMFQEKRKNKPAMEEDGKRESGEVETDYESEGSLNFENPGYQESVDSLIEAVNQSLGIEDELASSSDHKVSFKRAKRAHRVIHDRWVGELVSSGYRIELVRLPPPRFFPSRLPKSESLRQDLYNSIETLRLSGVISPVPREERFRGFYSNLFVVRKKDGTVRPILDLKLLNRFVRVRHFRMESLRSVIALLEKGEFLASIDIQDTYLHILIFPPHQRFLRFALNDQHFQFTALPFGLASAPRVFTKVMATVVSILHSRGIVVLPYLDDLLIKGATLQSCRENVGITLDTLSRLVIVAAFDVEISSASDTYDSVSSVHKNLASSQDPSTSKAEPPGRRNGFHTPISMKSRVNFTIEVPSPSQVDPSVLAALPPDIREQVEQTFALQRKLHISEGKKENGCSAIGLQEEPVATVLLQIPPLSSDQTESGINVIALPDFSQVDPEVFAALPADLQEELRAAYGQQNKSESGVNLNPTIVSKNPLLQLKKPALKAKKRSRKKNQVSPTKKLHSPLKNKLFSSPAKNFVANGSPQKLKESPLKQEAIPLRHSQVETAPSTSKAQGSMTEGCNSYRSKAPNLAGAIEFNDVKILLREWITTISDPMEEDILQVVKYCTDLIEEKDLEKLDLVIKYMKRLMQQSVESVWNMAFDFILDNVQVVLQQTYGSTLKVV</sequence>
<dbReference type="Proteomes" id="UP001176940">
    <property type="component" value="Unassembled WGS sequence"/>
</dbReference>
<dbReference type="InterPro" id="IPR038401">
    <property type="entry name" value="Rev1_C_sf"/>
</dbReference>
<evidence type="ECO:0000313" key="10">
    <source>
        <dbReference type="Proteomes" id="UP001176940"/>
    </source>
</evidence>
<dbReference type="PANTHER" id="PTHR45990">
    <property type="entry name" value="DNA REPAIR PROTEIN REV1"/>
    <property type="match status" value="1"/>
</dbReference>
<dbReference type="Gene3D" id="3.30.70.270">
    <property type="match status" value="2"/>
</dbReference>
<evidence type="ECO:0000259" key="8">
    <source>
        <dbReference type="PROSITE" id="PS50878"/>
    </source>
</evidence>
<dbReference type="InterPro" id="IPR043502">
    <property type="entry name" value="DNA/RNA_pol_sf"/>
</dbReference>
<name>A0ABN9M3T3_9NEOB</name>
<dbReference type="InterPro" id="IPR017961">
    <property type="entry name" value="DNA_pol_Y-fam_little_finger"/>
</dbReference>
<proteinExistence type="inferred from homology"/>
<keyword evidence="10" id="KW-1185">Reference proteome</keyword>
<dbReference type="Gene3D" id="3.40.1170.60">
    <property type="match status" value="1"/>
</dbReference>
<dbReference type="InterPro" id="IPR053848">
    <property type="entry name" value="IMS_HHH_1"/>
</dbReference>
<dbReference type="Pfam" id="PF16727">
    <property type="entry name" value="REV1_C"/>
    <property type="match status" value="1"/>
</dbReference>
<dbReference type="Pfam" id="PF21999">
    <property type="entry name" value="IMS_HHH_1"/>
    <property type="match status" value="1"/>
</dbReference>
<feature type="region of interest" description="Disordered" evidence="6">
    <location>
        <begin position="1"/>
        <end position="91"/>
    </location>
</feature>
<keyword evidence="4" id="KW-0237">DNA synthesis</keyword>
<accession>A0ABN9M3T3</accession>
<feature type="region of interest" description="Disordered" evidence="6">
    <location>
        <begin position="848"/>
        <end position="874"/>
    </location>
</feature>
<dbReference type="InterPro" id="IPR001126">
    <property type="entry name" value="UmuC"/>
</dbReference>
<dbReference type="InterPro" id="IPR025527">
    <property type="entry name" value="HUWE1/Rev1_UBM"/>
</dbReference>
<evidence type="ECO:0000256" key="6">
    <source>
        <dbReference type="SAM" id="MobiDB-lite"/>
    </source>
</evidence>
<dbReference type="Pfam" id="PF00817">
    <property type="entry name" value="IMS"/>
    <property type="match status" value="1"/>
</dbReference>
<feature type="domain" description="Reverse transcriptase" evidence="8">
    <location>
        <begin position="666"/>
        <end position="873"/>
    </location>
</feature>
<dbReference type="CDD" id="cd12145">
    <property type="entry name" value="Rev1_C"/>
    <property type="match status" value="1"/>
</dbReference>
<dbReference type="InterPro" id="IPR031991">
    <property type="entry name" value="Rev1_C"/>
</dbReference>
<dbReference type="Gene3D" id="1.10.150.20">
    <property type="entry name" value="5' to 3' exonuclease, C-terminal subdomain"/>
    <property type="match status" value="1"/>
</dbReference>
<dbReference type="Gene3D" id="6.10.250.1630">
    <property type="match status" value="2"/>
</dbReference>
<organism evidence="9 10">
    <name type="scientific">Ranitomeya imitator</name>
    <name type="common">mimic poison frog</name>
    <dbReference type="NCBI Taxonomy" id="111125"/>
    <lineage>
        <taxon>Eukaryota</taxon>
        <taxon>Metazoa</taxon>
        <taxon>Chordata</taxon>
        <taxon>Craniata</taxon>
        <taxon>Vertebrata</taxon>
        <taxon>Euteleostomi</taxon>
        <taxon>Amphibia</taxon>
        <taxon>Batrachia</taxon>
        <taxon>Anura</taxon>
        <taxon>Neobatrachia</taxon>
        <taxon>Hyloidea</taxon>
        <taxon>Dendrobatidae</taxon>
        <taxon>Dendrobatinae</taxon>
        <taxon>Ranitomeya</taxon>
    </lineage>
</organism>